<dbReference type="Proteomes" id="UP000295493">
    <property type="component" value="Unassembled WGS sequence"/>
</dbReference>
<evidence type="ECO:0000256" key="1">
    <source>
        <dbReference type="SAM" id="Phobius"/>
    </source>
</evidence>
<sequence length="116" mass="12696">MPDTSQSAGNAAQVRMIAEQLGDVFLEKMMRHSPPPPSKAEIPPILKVAGGIVTALMTAAIIGVCFWIITTLSDMKDTVARMDERLALTSNNTGQRIDQIDRRVTQLEALHRGDRP</sequence>
<dbReference type="EMBL" id="SNWD01000005">
    <property type="protein sequence ID" value="TDN82965.1"/>
    <property type="molecule type" value="Genomic_DNA"/>
</dbReference>
<reference evidence="2 3" key="1">
    <citation type="submission" date="2019-03" db="EMBL/GenBank/DDBJ databases">
        <title>Genomic Encyclopedia of Type Strains, Phase IV (KMG-IV): sequencing the most valuable type-strain genomes for metagenomic binning, comparative biology and taxonomic classification.</title>
        <authorList>
            <person name="Goeker M."/>
        </authorList>
    </citation>
    <scope>NUCLEOTIDE SEQUENCE [LARGE SCALE GENOMIC DNA]</scope>
    <source>
        <strain evidence="2 3">DSM 25059</strain>
    </source>
</reference>
<evidence type="ECO:0000313" key="3">
    <source>
        <dbReference type="Proteomes" id="UP000295493"/>
    </source>
</evidence>
<dbReference type="RefSeq" id="WP_133495503.1">
    <property type="nucleotide sequence ID" value="NZ_BMLU01000005.1"/>
</dbReference>
<feature type="transmembrane region" description="Helical" evidence="1">
    <location>
        <begin position="48"/>
        <end position="72"/>
    </location>
</feature>
<dbReference type="OrthoDB" id="7600396at2"/>
<name>A0A4R6FQG8_9SPHN</name>
<accession>A0A4R6FQG8</accession>
<dbReference type="AlphaFoldDB" id="A0A4R6FQG8"/>
<organism evidence="2 3">
    <name type="scientific">Stakelama pacifica</name>
    <dbReference type="NCBI Taxonomy" id="517720"/>
    <lineage>
        <taxon>Bacteria</taxon>
        <taxon>Pseudomonadati</taxon>
        <taxon>Pseudomonadota</taxon>
        <taxon>Alphaproteobacteria</taxon>
        <taxon>Sphingomonadales</taxon>
        <taxon>Sphingomonadaceae</taxon>
        <taxon>Stakelama</taxon>
    </lineage>
</organism>
<keyword evidence="1" id="KW-0472">Membrane</keyword>
<gene>
    <name evidence="2" type="ORF">EV664_105163</name>
</gene>
<keyword evidence="1" id="KW-0812">Transmembrane</keyword>
<proteinExistence type="predicted"/>
<protein>
    <submittedName>
        <fullName evidence="2">Uncharacterized protein</fullName>
    </submittedName>
</protein>
<evidence type="ECO:0000313" key="2">
    <source>
        <dbReference type="EMBL" id="TDN82965.1"/>
    </source>
</evidence>
<comment type="caution">
    <text evidence="2">The sequence shown here is derived from an EMBL/GenBank/DDBJ whole genome shotgun (WGS) entry which is preliminary data.</text>
</comment>
<keyword evidence="1" id="KW-1133">Transmembrane helix</keyword>
<keyword evidence="3" id="KW-1185">Reference proteome</keyword>